<accession>E3NI38</accession>
<dbReference type="AlphaFoldDB" id="E3NI38"/>
<sequence>MVDLIYCPLLILTFASICTMSLILHRSRYTAKVLENSLHNARAVICILLGSSIALMIDAFIASHPIILTSYSISTIVSVFFLKWINYTLKSLEIRADNQERTDVDNLA</sequence>
<feature type="transmembrane region" description="Helical" evidence="1">
    <location>
        <begin position="68"/>
        <end position="85"/>
    </location>
</feature>
<dbReference type="RefSeq" id="XP_003091923.2">
    <property type="nucleotide sequence ID" value="XM_003091875.2"/>
</dbReference>
<organism evidence="3">
    <name type="scientific">Caenorhabditis remanei</name>
    <name type="common">Caenorhabditis vulgaris</name>
    <dbReference type="NCBI Taxonomy" id="31234"/>
    <lineage>
        <taxon>Eukaryota</taxon>
        <taxon>Metazoa</taxon>
        <taxon>Ecdysozoa</taxon>
        <taxon>Nematoda</taxon>
        <taxon>Chromadorea</taxon>
        <taxon>Rhabditida</taxon>
        <taxon>Rhabditina</taxon>
        <taxon>Rhabditomorpha</taxon>
        <taxon>Rhabditoidea</taxon>
        <taxon>Rhabditidae</taxon>
        <taxon>Peloderinae</taxon>
        <taxon>Caenorhabditis</taxon>
    </lineage>
</organism>
<keyword evidence="3" id="KW-1185">Reference proteome</keyword>
<keyword evidence="1" id="KW-0472">Membrane</keyword>
<evidence type="ECO:0000313" key="2">
    <source>
        <dbReference type="EMBL" id="EFO98748.1"/>
    </source>
</evidence>
<dbReference type="EMBL" id="DS268693">
    <property type="protein sequence ID" value="EFO98748.1"/>
    <property type="molecule type" value="Genomic_DNA"/>
</dbReference>
<name>E3NI38_CAERE</name>
<dbReference type="GeneID" id="9804071"/>
<dbReference type="HOGENOM" id="CLU_2199417_0_0_1"/>
<dbReference type="KEGG" id="crq:GCK72_009089"/>
<evidence type="ECO:0000313" key="3">
    <source>
        <dbReference type="Proteomes" id="UP000008281"/>
    </source>
</evidence>
<feature type="transmembrane region" description="Helical" evidence="1">
    <location>
        <begin position="44"/>
        <end position="62"/>
    </location>
</feature>
<keyword evidence="1" id="KW-1133">Transmembrane helix</keyword>
<gene>
    <name evidence="2" type="ORF">CRE_25915</name>
</gene>
<proteinExistence type="predicted"/>
<dbReference type="InParanoid" id="E3NI38"/>
<feature type="transmembrane region" description="Helical" evidence="1">
    <location>
        <begin position="6"/>
        <end position="24"/>
    </location>
</feature>
<evidence type="ECO:0000256" key="1">
    <source>
        <dbReference type="SAM" id="Phobius"/>
    </source>
</evidence>
<protein>
    <submittedName>
        <fullName evidence="2">Uncharacterized protein</fullName>
    </submittedName>
</protein>
<dbReference type="Proteomes" id="UP000008281">
    <property type="component" value="Unassembled WGS sequence"/>
</dbReference>
<dbReference type="CTD" id="9804071"/>
<keyword evidence="1" id="KW-0812">Transmembrane</keyword>
<reference evidence="2" key="1">
    <citation type="submission" date="2007-07" db="EMBL/GenBank/DDBJ databases">
        <title>PCAP assembly of the Caenorhabditis remanei genome.</title>
        <authorList>
            <consortium name="The Caenorhabditis remanei Sequencing Consortium"/>
            <person name="Wilson R.K."/>
        </authorList>
    </citation>
    <scope>NUCLEOTIDE SEQUENCE [LARGE SCALE GENOMIC DNA]</scope>
    <source>
        <strain evidence="2">PB4641</strain>
    </source>
</reference>